<sequence length="302" mass="33778">MVSRRRARPADAVDRPVPSCDDHSTKRRRGTATTASSPWPSMPEDLMAHIADRVLAGDLLDYVRFRAACRHWRSCTVDPRGRIVADPRFHPRRWMMLPEGHGLHPGHPRLRGRARFFNRDAGAFVCACIPEFKDHCILDSPDGLLLLQRDADTAVRLLHPFTGDIVDLPPLKSLLPQLCQLTPKQPWLDGEENNLVYFRRVAAAVSVAQATGIVTVLLALEHLCRFAHASTADRNWTLTSWSVNVNLSRALPFHGSFYMANCDGIGSISRLDVPLLDEGGSPAALSRPQCHHRRQSLNFQPN</sequence>
<dbReference type="AlphaFoldDB" id="A0A811NAQ4"/>
<keyword evidence="4" id="KW-1185">Reference proteome</keyword>
<dbReference type="SUPFAM" id="SSF81383">
    <property type="entry name" value="F-box domain"/>
    <property type="match status" value="1"/>
</dbReference>
<evidence type="ECO:0000259" key="2">
    <source>
        <dbReference type="Pfam" id="PF03478"/>
    </source>
</evidence>
<feature type="region of interest" description="Disordered" evidence="1">
    <location>
        <begin position="1"/>
        <end position="41"/>
    </location>
</feature>
<organism evidence="3 4">
    <name type="scientific">Miscanthus lutarioriparius</name>
    <dbReference type="NCBI Taxonomy" id="422564"/>
    <lineage>
        <taxon>Eukaryota</taxon>
        <taxon>Viridiplantae</taxon>
        <taxon>Streptophyta</taxon>
        <taxon>Embryophyta</taxon>
        <taxon>Tracheophyta</taxon>
        <taxon>Spermatophyta</taxon>
        <taxon>Magnoliopsida</taxon>
        <taxon>Liliopsida</taxon>
        <taxon>Poales</taxon>
        <taxon>Poaceae</taxon>
        <taxon>PACMAD clade</taxon>
        <taxon>Panicoideae</taxon>
        <taxon>Andropogonodae</taxon>
        <taxon>Andropogoneae</taxon>
        <taxon>Saccharinae</taxon>
        <taxon>Miscanthus</taxon>
    </lineage>
</organism>
<name>A0A811NAQ4_9POAL</name>
<gene>
    <name evidence="3" type="ORF">NCGR_LOCUS14347</name>
</gene>
<dbReference type="EMBL" id="CAJGYO010000003">
    <property type="protein sequence ID" value="CAD6220934.1"/>
    <property type="molecule type" value="Genomic_DNA"/>
</dbReference>
<feature type="compositionally biased region" description="Basic and acidic residues" evidence="1">
    <location>
        <begin position="8"/>
        <end position="24"/>
    </location>
</feature>
<proteinExistence type="predicted"/>
<evidence type="ECO:0000256" key="1">
    <source>
        <dbReference type="SAM" id="MobiDB-lite"/>
    </source>
</evidence>
<protein>
    <recommendedName>
        <fullName evidence="2">KIB1-4 beta-propeller domain-containing protein</fullName>
    </recommendedName>
</protein>
<dbReference type="OrthoDB" id="677464at2759"/>
<feature type="domain" description="KIB1-4 beta-propeller" evidence="2">
    <location>
        <begin position="128"/>
        <end position="266"/>
    </location>
</feature>
<dbReference type="InterPro" id="IPR036047">
    <property type="entry name" value="F-box-like_dom_sf"/>
</dbReference>
<dbReference type="Pfam" id="PF03478">
    <property type="entry name" value="Beta-prop_KIB1-4"/>
    <property type="match status" value="1"/>
</dbReference>
<accession>A0A811NAQ4</accession>
<comment type="caution">
    <text evidence="3">The sequence shown here is derived from an EMBL/GenBank/DDBJ whole genome shotgun (WGS) entry which is preliminary data.</text>
</comment>
<dbReference type="InterPro" id="IPR005174">
    <property type="entry name" value="KIB1-4_b-propeller"/>
</dbReference>
<dbReference type="PANTHER" id="PTHR33165">
    <property type="entry name" value="F-BOX DOMAIN CONTAINING PROTEIN-LIKE-RELATED"/>
    <property type="match status" value="1"/>
</dbReference>
<dbReference type="Proteomes" id="UP000604825">
    <property type="component" value="Unassembled WGS sequence"/>
</dbReference>
<evidence type="ECO:0000313" key="4">
    <source>
        <dbReference type="Proteomes" id="UP000604825"/>
    </source>
</evidence>
<evidence type="ECO:0000313" key="3">
    <source>
        <dbReference type="EMBL" id="CAD6220934.1"/>
    </source>
</evidence>
<reference evidence="3" key="1">
    <citation type="submission" date="2020-10" db="EMBL/GenBank/DDBJ databases">
        <authorList>
            <person name="Han B."/>
            <person name="Lu T."/>
            <person name="Zhao Q."/>
            <person name="Huang X."/>
            <person name="Zhao Y."/>
        </authorList>
    </citation>
    <scope>NUCLEOTIDE SEQUENCE</scope>
</reference>